<keyword evidence="3 5" id="KW-1133">Transmembrane helix</keyword>
<dbReference type="STRING" id="181874.A0A409VS80"/>
<organism evidence="7 8">
    <name type="scientific">Panaeolus cyanescens</name>
    <dbReference type="NCBI Taxonomy" id="181874"/>
    <lineage>
        <taxon>Eukaryota</taxon>
        <taxon>Fungi</taxon>
        <taxon>Dikarya</taxon>
        <taxon>Basidiomycota</taxon>
        <taxon>Agaricomycotina</taxon>
        <taxon>Agaricomycetes</taxon>
        <taxon>Agaricomycetidae</taxon>
        <taxon>Agaricales</taxon>
        <taxon>Agaricineae</taxon>
        <taxon>Galeropsidaceae</taxon>
        <taxon>Panaeolus</taxon>
    </lineage>
</organism>
<keyword evidence="2 5" id="KW-0812">Transmembrane</keyword>
<dbReference type="SUPFAM" id="SSF103473">
    <property type="entry name" value="MFS general substrate transporter"/>
    <property type="match status" value="1"/>
</dbReference>
<dbReference type="InterPro" id="IPR020846">
    <property type="entry name" value="MFS_dom"/>
</dbReference>
<evidence type="ECO:0000256" key="4">
    <source>
        <dbReference type="ARBA" id="ARBA00023136"/>
    </source>
</evidence>
<keyword evidence="4 5" id="KW-0472">Membrane</keyword>
<dbReference type="InterPro" id="IPR005828">
    <property type="entry name" value="MFS_sugar_transport-like"/>
</dbReference>
<feature type="transmembrane region" description="Helical" evidence="5">
    <location>
        <begin position="55"/>
        <end position="77"/>
    </location>
</feature>
<dbReference type="PANTHER" id="PTHR23508">
    <property type="entry name" value="CARBOXYLIC ACID TRANSPORTER PROTEIN HOMOLOG"/>
    <property type="match status" value="1"/>
</dbReference>
<proteinExistence type="predicted"/>
<dbReference type="GO" id="GO:0005886">
    <property type="term" value="C:plasma membrane"/>
    <property type="evidence" value="ECO:0007669"/>
    <property type="project" value="TreeGrafter"/>
</dbReference>
<dbReference type="EMBL" id="NHTK01005992">
    <property type="protein sequence ID" value="PPQ69140.1"/>
    <property type="molecule type" value="Genomic_DNA"/>
</dbReference>
<name>A0A409VS80_9AGAR</name>
<dbReference type="PANTHER" id="PTHR23508:SF10">
    <property type="entry name" value="CARBOXYLIC ACID TRANSPORTER PROTEIN HOMOLOG"/>
    <property type="match status" value="1"/>
</dbReference>
<comment type="subcellular location">
    <subcellularLocation>
        <location evidence="1">Membrane</location>
        <topology evidence="1">Multi-pass membrane protein</topology>
    </subcellularLocation>
</comment>
<keyword evidence="8" id="KW-1185">Reference proteome</keyword>
<evidence type="ECO:0000313" key="8">
    <source>
        <dbReference type="Proteomes" id="UP000284842"/>
    </source>
</evidence>
<dbReference type="OrthoDB" id="2261376at2759"/>
<dbReference type="InterPro" id="IPR036259">
    <property type="entry name" value="MFS_trans_sf"/>
</dbReference>
<dbReference type="GO" id="GO:0046943">
    <property type="term" value="F:carboxylic acid transmembrane transporter activity"/>
    <property type="evidence" value="ECO:0007669"/>
    <property type="project" value="TreeGrafter"/>
</dbReference>
<feature type="domain" description="Major facilitator superfamily (MFS) profile" evidence="6">
    <location>
        <begin position="15"/>
        <end position="184"/>
    </location>
</feature>
<reference evidence="7 8" key="1">
    <citation type="journal article" date="2018" name="Evol. Lett.">
        <title>Horizontal gene cluster transfer increased hallucinogenic mushroom diversity.</title>
        <authorList>
            <person name="Reynolds H.T."/>
            <person name="Vijayakumar V."/>
            <person name="Gluck-Thaler E."/>
            <person name="Korotkin H.B."/>
            <person name="Matheny P.B."/>
            <person name="Slot J.C."/>
        </authorList>
    </citation>
    <scope>NUCLEOTIDE SEQUENCE [LARGE SCALE GENOMIC DNA]</scope>
    <source>
        <strain evidence="7 8">2629</strain>
    </source>
</reference>
<evidence type="ECO:0000256" key="1">
    <source>
        <dbReference type="ARBA" id="ARBA00004141"/>
    </source>
</evidence>
<dbReference type="Gene3D" id="1.20.1250.20">
    <property type="entry name" value="MFS general substrate transporter like domains"/>
    <property type="match status" value="1"/>
</dbReference>
<dbReference type="Proteomes" id="UP000284842">
    <property type="component" value="Unassembled WGS sequence"/>
</dbReference>
<dbReference type="InParanoid" id="A0A409VS80"/>
<evidence type="ECO:0000256" key="3">
    <source>
        <dbReference type="ARBA" id="ARBA00022989"/>
    </source>
</evidence>
<evidence type="ECO:0000313" key="7">
    <source>
        <dbReference type="EMBL" id="PPQ69140.1"/>
    </source>
</evidence>
<feature type="transmembrane region" description="Helical" evidence="5">
    <location>
        <begin position="154"/>
        <end position="178"/>
    </location>
</feature>
<evidence type="ECO:0000256" key="2">
    <source>
        <dbReference type="ARBA" id="ARBA00022692"/>
    </source>
</evidence>
<accession>A0A409VS80</accession>
<evidence type="ECO:0000256" key="5">
    <source>
        <dbReference type="SAM" id="Phobius"/>
    </source>
</evidence>
<feature type="transmembrane region" description="Helical" evidence="5">
    <location>
        <begin position="84"/>
        <end position="102"/>
    </location>
</feature>
<dbReference type="PROSITE" id="PS50850">
    <property type="entry name" value="MFS"/>
    <property type="match status" value="1"/>
</dbReference>
<dbReference type="AlphaFoldDB" id="A0A409VS80"/>
<gene>
    <name evidence="7" type="ORF">CVT24_000006</name>
</gene>
<sequence>MASMSLKERVKSVSLIFACGTAMFSDGYANAMIGNVNTLLRRIYGSDALAAHNYSTTLTSVGFAGTVVGMLTFGYLSDKMGRKFGMMTATGIVIVFSALSAASSGKTVAGLLKMLTAMRFLLGIGIGAEYPCGSVAASEQSEEAYIHKKSRHRWLALATNTMLDWGFVIASLVPLILFKMQVSL</sequence>
<dbReference type="Pfam" id="PF00083">
    <property type="entry name" value="Sugar_tr"/>
    <property type="match status" value="1"/>
</dbReference>
<evidence type="ECO:0000259" key="6">
    <source>
        <dbReference type="PROSITE" id="PS50850"/>
    </source>
</evidence>
<comment type="caution">
    <text evidence="7">The sequence shown here is derived from an EMBL/GenBank/DDBJ whole genome shotgun (WGS) entry which is preliminary data.</text>
</comment>
<protein>
    <recommendedName>
        <fullName evidence="6">Major facilitator superfamily (MFS) profile domain-containing protein</fullName>
    </recommendedName>
</protein>